<evidence type="ECO:0000256" key="1">
    <source>
        <dbReference type="ARBA" id="ARBA00004141"/>
    </source>
</evidence>
<keyword evidence="2 5" id="KW-0812">Transmembrane</keyword>
<reference evidence="6 7" key="1">
    <citation type="submission" date="2018-06" db="EMBL/GenBank/DDBJ databases">
        <authorList>
            <consortium name="Pathogen Informatics"/>
            <person name="Doyle S."/>
        </authorList>
    </citation>
    <scope>NUCLEOTIDE SEQUENCE [LARGE SCALE GENOMIC DNA]</scope>
    <source>
        <strain evidence="6 7">NCTC10975</strain>
    </source>
</reference>
<evidence type="ECO:0000256" key="3">
    <source>
        <dbReference type="ARBA" id="ARBA00022989"/>
    </source>
</evidence>
<dbReference type="EMBL" id="UAUE01000016">
    <property type="protein sequence ID" value="SPY96460.1"/>
    <property type="molecule type" value="Genomic_DNA"/>
</dbReference>
<sequence>MSATDVASTFLTPIKLTIMVSVFASVPVILYQVWAFYRTSTV</sequence>
<keyword evidence="3 5" id="KW-1133">Transmembrane helix</keyword>
<accession>A0A2X2DPI7</accession>
<evidence type="ECO:0000256" key="5">
    <source>
        <dbReference type="SAM" id="Phobius"/>
    </source>
</evidence>
<protein>
    <submittedName>
        <fullName evidence="6">Twin-arginine protein translocation system subunit TatC</fullName>
    </submittedName>
</protein>
<evidence type="ECO:0000313" key="7">
    <source>
        <dbReference type="Proteomes" id="UP000251485"/>
    </source>
</evidence>
<keyword evidence="4 5" id="KW-0472">Membrane</keyword>
<dbReference type="InterPro" id="IPR002033">
    <property type="entry name" value="TatC"/>
</dbReference>
<proteinExistence type="predicted"/>
<gene>
    <name evidence="6" type="primary">tatC_2</name>
    <name evidence="6" type="ORF">NCTC10975_02178</name>
</gene>
<evidence type="ECO:0000313" key="6">
    <source>
        <dbReference type="EMBL" id="SPY96460.1"/>
    </source>
</evidence>
<evidence type="ECO:0000256" key="4">
    <source>
        <dbReference type="ARBA" id="ARBA00023136"/>
    </source>
</evidence>
<dbReference type="AlphaFoldDB" id="A0A2X2DPI7"/>
<evidence type="ECO:0000256" key="2">
    <source>
        <dbReference type="ARBA" id="ARBA00022692"/>
    </source>
</evidence>
<name>A0A2X2DPI7_PROMI</name>
<dbReference type="Proteomes" id="UP000251485">
    <property type="component" value="Unassembled WGS sequence"/>
</dbReference>
<feature type="transmembrane region" description="Helical" evidence="5">
    <location>
        <begin position="16"/>
        <end position="37"/>
    </location>
</feature>
<dbReference type="Pfam" id="PF00902">
    <property type="entry name" value="TatC"/>
    <property type="match status" value="1"/>
</dbReference>
<organism evidence="6 7">
    <name type="scientific">Proteus mirabilis</name>
    <dbReference type="NCBI Taxonomy" id="584"/>
    <lineage>
        <taxon>Bacteria</taxon>
        <taxon>Pseudomonadati</taxon>
        <taxon>Pseudomonadota</taxon>
        <taxon>Gammaproteobacteria</taxon>
        <taxon>Enterobacterales</taxon>
        <taxon>Morganellaceae</taxon>
        <taxon>Proteus</taxon>
    </lineage>
</organism>
<dbReference type="GO" id="GO:0016020">
    <property type="term" value="C:membrane"/>
    <property type="evidence" value="ECO:0007669"/>
    <property type="project" value="UniProtKB-SubCell"/>
</dbReference>
<comment type="subcellular location">
    <subcellularLocation>
        <location evidence="1">Membrane</location>
        <topology evidence="1">Multi-pass membrane protein</topology>
    </subcellularLocation>
</comment>